<feature type="transmembrane region" description="Helical" evidence="7">
    <location>
        <begin position="106"/>
        <end position="128"/>
    </location>
</feature>
<dbReference type="InterPro" id="IPR036259">
    <property type="entry name" value="MFS_trans_sf"/>
</dbReference>
<protein>
    <submittedName>
        <fullName evidence="9">MFS transporter</fullName>
    </submittedName>
</protein>
<dbReference type="EMBL" id="BMHQ01000006">
    <property type="protein sequence ID" value="GGE18097.1"/>
    <property type="molecule type" value="Genomic_DNA"/>
</dbReference>
<evidence type="ECO:0000313" key="9">
    <source>
        <dbReference type="EMBL" id="GGE18097.1"/>
    </source>
</evidence>
<keyword evidence="5 7" id="KW-1133">Transmembrane helix</keyword>
<gene>
    <name evidence="9" type="ORF">GCM10011571_19880</name>
</gene>
<feature type="transmembrane region" description="Helical" evidence="7">
    <location>
        <begin position="192"/>
        <end position="213"/>
    </location>
</feature>
<evidence type="ECO:0000256" key="5">
    <source>
        <dbReference type="ARBA" id="ARBA00022989"/>
    </source>
</evidence>
<dbReference type="GO" id="GO:0022857">
    <property type="term" value="F:transmembrane transporter activity"/>
    <property type="evidence" value="ECO:0007669"/>
    <property type="project" value="InterPro"/>
</dbReference>
<feature type="transmembrane region" description="Helical" evidence="7">
    <location>
        <begin position="256"/>
        <end position="275"/>
    </location>
</feature>
<evidence type="ECO:0000256" key="4">
    <source>
        <dbReference type="ARBA" id="ARBA00022692"/>
    </source>
</evidence>
<organism evidence="9 10">
    <name type="scientific">Marinithermofilum abyssi</name>
    <dbReference type="NCBI Taxonomy" id="1571185"/>
    <lineage>
        <taxon>Bacteria</taxon>
        <taxon>Bacillati</taxon>
        <taxon>Bacillota</taxon>
        <taxon>Bacilli</taxon>
        <taxon>Bacillales</taxon>
        <taxon>Thermoactinomycetaceae</taxon>
        <taxon>Marinithermofilum</taxon>
    </lineage>
</organism>
<dbReference type="PROSITE" id="PS50850">
    <property type="entry name" value="MFS"/>
    <property type="match status" value="1"/>
</dbReference>
<feature type="transmembrane region" description="Helical" evidence="7">
    <location>
        <begin position="134"/>
        <end position="155"/>
    </location>
</feature>
<dbReference type="FunFam" id="1.20.1720.10:FF:000004">
    <property type="entry name" value="EmrB/QacA family drug resistance transporter"/>
    <property type="match status" value="1"/>
</dbReference>
<accession>A0A8J2VIS2</accession>
<dbReference type="PANTHER" id="PTHR23501:SF170">
    <property type="entry name" value="MULTIDRUG RESISTANCE PROTEIN 3"/>
    <property type="match status" value="1"/>
</dbReference>
<evidence type="ECO:0000256" key="6">
    <source>
        <dbReference type="ARBA" id="ARBA00023136"/>
    </source>
</evidence>
<keyword evidence="4 7" id="KW-0812">Transmembrane</keyword>
<name>A0A8J2VIS2_9BACL</name>
<feature type="transmembrane region" description="Helical" evidence="7">
    <location>
        <begin position="426"/>
        <end position="447"/>
    </location>
</feature>
<feature type="transmembrane region" description="Helical" evidence="7">
    <location>
        <begin position="296"/>
        <end position="319"/>
    </location>
</feature>
<feature type="transmembrane region" description="Helical" evidence="7">
    <location>
        <begin position="225"/>
        <end position="244"/>
    </location>
</feature>
<dbReference type="NCBIfam" id="TIGR00711">
    <property type="entry name" value="efflux_EmrB"/>
    <property type="match status" value="1"/>
</dbReference>
<evidence type="ECO:0000256" key="1">
    <source>
        <dbReference type="ARBA" id="ARBA00004651"/>
    </source>
</evidence>
<feature type="transmembrane region" description="Helical" evidence="7">
    <location>
        <begin position="385"/>
        <end position="405"/>
    </location>
</feature>
<feature type="transmembrane region" description="Helical" evidence="7">
    <location>
        <begin position="331"/>
        <end position="353"/>
    </location>
</feature>
<proteinExistence type="predicted"/>
<keyword evidence="6 7" id="KW-0472">Membrane</keyword>
<dbReference type="PANTHER" id="PTHR23501">
    <property type="entry name" value="MAJOR FACILITATOR SUPERFAMILY"/>
    <property type="match status" value="1"/>
</dbReference>
<comment type="subcellular location">
    <subcellularLocation>
        <location evidence="1">Cell membrane</location>
        <topology evidence="1">Multi-pass membrane protein</topology>
    </subcellularLocation>
</comment>
<dbReference type="GO" id="GO:0005886">
    <property type="term" value="C:plasma membrane"/>
    <property type="evidence" value="ECO:0007669"/>
    <property type="project" value="UniProtKB-SubCell"/>
</dbReference>
<dbReference type="InterPro" id="IPR011701">
    <property type="entry name" value="MFS"/>
</dbReference>
<feature type="transmembrane region" description="Helical" evidence="7">
    <location>
        <begin position="167"/>
        <end position="186"/>
    </location>
</feature>
<evidence type="ECO:0000313" key="10">
    <source>
        <dbReference type="Proteomes" id="UP000625210"/>
    </source>
</evidence>
<dbReference type="Proteomes" id="UP000625210">
    <property type="component" value="Unassembled WGS sequence"/>
</dbReference>
<dbReference type="Pfam" id="PF07690">
    <property type="entry name" value="MFS_1"/>
    <property type="match status" value="1"/>
</dbReference>
<comment type="caution">
    <text evidence="9">The sequence shown here is derived from an EMBL/GenBank/DDBJ whole genome shotgun (WGS) entry which is preliminary data.</text>
</comment>
<dbReference type="Gene3D" id="1.20.1250.20">
    <property type="entry name" value="MFS general substrate transporter like domains"/>
    <property type="match status" value="1"/>
</dbReference>
<sequence length="536" mass="58961">MNRDEKTDGGMVQFQYNKSINMSYEMERMDVSSEKSNEKAVITGLLLGILMASMDNTIVATAMGTIVSELGDFDQFVWVTSAYMIASVAGMPIFGKLSDMYGRKIFYILGLTLFLVGSVLCGTAQSMLQLSLYRAMQGLGGGALMPIAFTIIFDIFPAERRGKMSGLFGAVFGISSVFGPLLGAFITDAIDWRWIFYINVPLGVLSLWFIYHNYHEALEHERQQIDWWGAGLLVVSIVSLMFALELGGKQYAWDSPQVVGLFTVFAVFLAVLLWVEKRVPEPIISLNLFKRRLFAASQGIGFFYGAVFIAATMFIPIFVQAVYGGTATHSGMILTPMMLGSVAGSQIGGRFVMKTSYRNMMIGSGLLFLLGILLLGTLSSDTPRWLVTIYMVITGVGVGISFPILSMSSIHNLKMYQRGTANSSIAFFRAIGMTLGITVFGAIQNHIMLQKIREALPNFHPFLSGRELQPQALFQPEVREQIPPQVLQSLTKAFADSIAQVFQWSLIAVGIALVLIFLMSDDRLETTDSAAASSLK</sequence>
<dbReference type="SUPFAM" id="SSF103473">
    <property type="entry name" value="MFS general substrate transporter"/>
    <property type="match status" value="1"/>
</dbReference>
<feature type="transmembrane region" description="Helical" evidence="7">
    <location>
        <begin position="75"/>
        <end position="94"/>
    </location>
</feature>
<keyword evidence="3" id="KW-1003">Cell membrane</keyword>
<feature type="domain" description="Major facilitator superfamily (MFS) profile" evidence="8">
    <location>
        <begin position="41"/>
        <end position="523"/>
    </location>
</feature>
<reference evidence="9" key="1">
    <citation type="journal article" date="2014" name="Int. J. Syst. Evol. Microbiol.">
        <title>Complete genome sequence of Corynebacterium casei LMG S-19264T (=DSM 44701T), isolated from a smear-ripened cheese.</title>
        <authorList>
            <consortium name="US DOE Joint Genome Institute (JGI-PGF)"/>
            <person name="Walter F."/>
            <person name="Albersmeier A."/>
            <person name="Kalinowski J."/>
            <person name="Ruckert C."/>
        </authorList>
    </citation>
    <scope>NUCLEOTIDE SEQUENCE</scope>
    <source>
        <strain evidence="9">CGMCC 1.15179</strain>
    </source>
</reference>
<reference evidence="9" key="2">
    <citation type="submission" date="2020-09" db="EMBL/GenBank/DDBJ databases">
        <authorList>
            <person name="Sun Q."/>
            <person name="Zhou Y."/>
        </authorList>
    </citation>
    <scope>NUCLEOTIDE SEQUENCE</scope>
    <source>
        <strain evidence="9">CGMCC 1.15179</strain>
    </source>
</reference>
<evidence type="ECO:0000256" key="3">
    <source>
        <dbReference type="ARBA" id="ARBA00022475"/>
    </source>
</evidence>
<dbReference type="CDD" id="cd17502">
    <property type="entry name" value="MFS_Azr1_MDR_like"/>
    <property type="match status" value="1"/>
</dbReference>
<feature type="transmembrane region" description="Helical" evidence="7">
    <location>
        <begin position="40"/>
        <end position="63"/>
    </location>
</feature>
<feature type="transmembrane region" description="Helical" evidence="7">
    <location>
        <begin position="360"/>
        <end position="379"/>
    </location>
</feature>
<dbReference type="Gene3D" id="1.20.1720.10">
    <property type="entry name" value="Multidrug resistance protein D"/>
    <property type="match status" value="1"/>
</dbReference>
<dbReference type="InterPro" id="IPR020846">
    <property type="entry name" value="MFS_dom"/>
</dbReference>
<evidence type="ECO:0000259" key="8">
    <source>
        <dbReference type="PROSITE" id="PS50850"/>
    </source>
</evidence>
<evidence type="ECO:0000256" key="2">
    <source>
        <dbReference type="ARBA" id="ARBA00022448"/>
    </source>
</evidence>
<evidence type="ECO:0000256" key="7">
    <source>
        <dbReference type="SAM" id="Phobius"/>
    </source>
</evidence>
<dbReference type="AlphaFoldDB" id="A0A8J2VIS2"/>
<dbReference type="InterPro" id="IPR004638">
    <property type="entry name" value="EmrB-like"/>
</dbReference>
<keyword evidence="2" id="KW-0813">Transport</keyword>
<feature type="transmembrane region" description="Helical" evidence="7">
    <location>
        <begin position="501"/>
        <end position="519"/>
    </location>
</feature>
<keyword evidence="10" id="KW-1185">Reference proteome</keyword>